<gene>
    <name evidence="2" type="ORF">PCOR1329_LOCUS61152</name>
</gene>
<dbReference type="Proteomes" id="UP001189429">
    <property type="component" value="Unassembled WGS sequence"/>
</dbReference>
<evidence type="ECO:0000313" key="2">
    <source>
        <dbReference type="EMBL" id="CAK0876966.1"/>
    </source>
</evidence>
<accession>A0ABN9VTV4</accession>
<reference evidence="2" key="1">
    <citation type="submission" date="2023-10" db="EMBL/GenBank/DDBJ databases">
        <authorList>
            <person name="Chen Y."/>
            <person name="Shah S."/>
            <person name="Dougan E. K."/>
            <person name="Thang M."/>
            <person name="Chan C."/>
        </authorList>
    </citation>
    <scope>NUCLEOTIDE SEQUENCE [LARGE SCALE GENOMIC DNA]</scope>
</reference>
<feature type="region of interest" description="Disordered" evidence="1">
    <location>
        <begin position="1"/>
        <end position="22"/>
    </location>
</feature>
<sequence>GRPRGVRDPWPSGTRPLAGPRPPHRLALCLQSGLTAAHAQEMNTAIVNFGEAHNTLIQNKEDYMTSQMTSWHASFFNKHRERQYNRNRQRIMDIKKARLYIFLCESTPRRLCISCLCSIPTL</sequence>
<dbReference type="EMBL" id="CAUYUJ010017687">
    <property type="protein sequence ID" value="CAK0876966.1"/>
    <property type="molecule type" value="Genomic_DNA"/>
</dbReference>
<feature type="non-terminal residue" evidence="2">
    <location>
        <position position="1"/>
    </location>
</feature>
<organism evidence="2 3">
    <name type="scientific">Prorocentrum cordatum</name>
    <dbReference type="NCBI Taxonomy" id="2364126"/>
    <lineage>
        <taxon>Eukaryota</taxon>
        <taxon>Sar</taxon>
        <taxon>Alveolata</taxon>
        <taxon>Dinophyceae</taxon>
        <taxon>Prorocentrales</taxon>
        <taxon>Prorocentraceae</taxon>
        <taxon>Prorocentrum</taxon>
    </lineage>
</organism>
<evidence type="ECO:0000256" key="1">
    <source>
        <dbReference type="SAM" id="MobiDB-lite"/>
    </source>
</evidence>
<proteinExistence type="predicted"/>
<name>A0ABN9VTV4_9DINO</name>
<comment type="caution">
    <text evidence="2">The sequence shown here is derived from an EMBL/GenBank/DDBJ whole genome shotgun (WGS) entry which is preliminary data.</text>
</comment>
<evidence type="ECO:0000313" key="3">
    <source>
        <dbReference type="Proteomes" id="UP001189429"/>
    </source>
</evidence>
<keyword evidence="3" id="KW-1185">Reference proteome</keyword>
<protein>
    <submittedName>
        <fullName evidence="2">Uncharacterized protein</fullName>
    </submittedName>
</protein>